<dbReference type="PANTHER" id="PTHR10751">
    <property type="entry name" value="GUANYLATE BINDING PROTEIN"/>
    <property type="match status" value="1"/>
</dbReference>
<evidence type="ECO:0000256" key="1">
    <source>
        <dbReference type="ARBA" id="ARBA00022741"/>
    </source>
</evidence>
<feature type="domain" description="GB1/RHD3-type G" evidence="6">
    <location>
        <begin position="1"/>
        <end position="94"/>
    </location>
</feature>
<keyword evidence="5" id="KW-0812">Transmembrane</keyword>
<proteinExistence type="inferred from homology"/>
<dbReference type="InterPro" id="IPR030386">
    <property type="entry name" value="G_GB1_RHD3_dom"/>
</dbReference>
<dbReference type="EMBL" id="GFPF01006155">
    <property type="protein sequence ID" value="MAA17301.1"/>
    <property type="molecule type" value="Transcribed_RNA"/>
</dbReference>
<keyword evidence="5" id="KW-0472">Membrane</keyword>
<dbReference type="GO" id="GO:0003924">
    <property type="term" value="F:GTPase activity"/>
    <property type="evidence" value="ECO:0007669"/>
    <property type="project" value="InterPro"/>
</dbReference>
<dbReference type="GO" id="GO:0005525">
    <property type="term" value="F:GTP binding"/>
    <property type="evidence" value="ECO:0007669"/>
    <property type="project" value="UniProtKB-KW"/>
</dbReference>
<evidence type="ECO:0000256" key="3">
    <source>
        <dbReference type="ARBA" id="ARBA00023134"/>
    </source>
</evidence>
<dbReference type="InterPro" id="IPR027417">
    <property type="entry name" value="P-loop_NTPase"/>
</dbReference>
<feature type="transmembrane region" description="Helical" evidence="5">
    <location>
        <begin position="262"/>
        <end position="283"/>
    </location>
</feature>
<keyword evidence="2" id="KW-0378">Hydrolase</keyword>
<keyword evidence="3" id="KW-0342">GTP-binding</keyword>
<protein>
    <submittedName>
        <fullName evidence="7">Atlastin 2</fullName>
    </submittedName>
</protein>
<dbReference type="Pfam" id="PF02263">
    <property type="entry name" value="GBP"/>
    <property type="match status" value="1"/>
</dbReference>
<evidence type="ECO:0000313" key="7">
    <source>
        <dbReference type="EMBL" id="MAA17301.1"/>
    </source>
</evidence>
<evidence type="ECO:0000259" key="6">
    <source>
        <dbReference type="PROSITE" id="PS51715"/>
    </source>
</evidence>
<dbReference type="Gene3D" id="1.20.58.420">
    <property type="entry name" value="AHSP"/>
    <property type="match status" value="2"/>
</dbReference>
<organism evidence="7">
    <name type="scientific">Rhipicephalus zambeziensis</name>
    <dbReference type="NCBI Taxonomy" id="60191"/>
    <lineage>
        <taxon>Eukaryota</taxon>
        <taxon>Metazoa</taxon>
        <taxon>Ecdysozoa</taxon>
        <taxon>Arthropoda</taxon>
        <taxon>Chelicerata</taxon>
        <taxon>Arachnida</taxon>
        <taxon>Acari</taxon>
        <taxon>Parasitiformes</taxon>
        <taxon>Ixodida</taxon>
        <taxon>Ixodoidea</taxon>
        <taxon>Ixodidae</taxon>
        <taxon>Rhipicephalinae</taxon>
        <taxon>Rhipicephalus</taxon>
        <taxon>Rhipicephalus</taxon>
    </lineage>
</organism>
<accession>A0A224YRS9</accession>
<dbReference type="AlphaFoldDB" id="A0A224YRS9"/>
<reference evidence="7" key="1">
    <citation type="journal article" date="2017" name="Parasit. Vectors">
        <title>Sialotranscriptomics of Rhipicephalus zambeziensis reveals intricate expression profiles of secretory proteins and suggests tight temporal transcriptional regulation during blood-feeding.</title>
        <authorList>
            <person name="de Castro M.H."/>
            <person name="de Klerk D."/>
            <person name="Pienaar R."/>
            <person name="Rees D.J.G."/>
            <person name="Mans B.J."/>
        </authorList>
    </citation>
    <scope>NUCLEOTIDE SEQUENCE</scope>
    <source>
        <tissue evidence="7">Salivary glands</tissue>
    </source>
</reference>
<evidence type="ECO:0000256" key="4">
    <source>
        <dbReference type="PROSITE-ProRule" id="PRU01052"/>
    </source>
</evidence>
<feature type="transmembrane region" description="Helical" evidence="5">
    <location>
        <begin position="234"/>
        <end position="256"/>
    </location>
</feature>
<dbReference type="Gene3D" id="3.40.50.300">
    <property type="entry name" value="P-loop containing nucleotide triphosphate hydrolases"/>
    <property type="match status" value="1"/>
</dbReference>
<evidence type="ECO:0000256" key="2">
    <source>
        <dbReference type="ARBA" id="ARBA00022801"/>
    </source>
</evidence>
<keyword evidence="1" id="KW-0547">Nucleotide-binding</keyword>
<evidence type="ECO:0000256" key="5">
    <source>
        <dbReference type="SAM" id="Phobius"/>
    </source>
</evidence>
<dbReference type="PROSITE" id="PS51715">
    <property type="entry name" value="G_GB1_RHD3"/>
    <property type="match status" value="1"/>
</dbReference>
<keyword evidence="5" id="KW-1133">Transmembrane helix</keyword>
<name>A0A224YRS9_9ACAR</name>
<comment type="similarity">
    <text evidence="4">Belongs to the TRAFAC class dynamin-like GTPase superfamily. GB1/RHD3 GTPase family.</text>
</comment>
<dbReference type="InterPro" id="IPR015894">
    <property type="entry name" value="Guanylate-bd_N"/>
</dbReference>
<dbReference type="InterPro" id="IPR036543">
    <property type="entry name" value="Guanylate-bd_C_sf"/>
</dbReference>
<dbReference type="SUPFAM" id="SSF48340">
    <property type="entry name" value="Interferon-induced guanylate-binding protein 1 (GBP1), C-terminal domain"/>
    <property type="match status" value="2"/>
</dbReference>
<sequence length="481" mass="53103">MFLVRDWQFEKPYGLEGGRPLLEQRLKGPQNQDEELRQLRRKLSKCFKEMRCFLMPHPGLTVAREGFDGRLSDMDGTFKLYLFEFVRLLLNPDNLLPKEINGRKVTCQELFSYIKVYVKATKRGLLEDPSQMLQATHAGSCRAAMDKYVAFYTTSMIPLCDTSPGADSDTMRVFHDELSEVAHEMYWTAPKMGGVVQAQRYSKKLLKKMNATFDVCGDFLKEKKPFINKAVQHVAFKVVHGFLTTGLVAGVVALAVVELPVVATALGVFGAASLTGHIVQLIVEKKLAKRKRKERLEKSKAAAEAVGGASDVDECDEEVPLASHEQLPAQDDTCSVLSLELAESASTSPEAPVTVTDVVGTTCCGYSSTAAGASNGSDGSEDRAALAATEAANSAAFYRAVEHYRDGMQQVCGASVPRISEEELQRYHDLLQSSARKTLMRGCASAGTRMLPEFFHRLVNGMEEEFKNFVNQNREKPTVTS</sequence>